<keyword evidence="3" id="KW-0378">Hydrolase</keyword>
<dbReference type="STRING" id="571913.VV02_17640"/>
<feature type="domain" description="NlpC/P60" evidence="7">
    <location>
        <begin position="150"/>
        <end position="297"/>
    </location>
</feature>
<feature type="compositionally biased region" description="Polar residues" evidence="5">
    <location>
        <begin position="48"/>
        <end position="60"/>
    </location>
</feature>
<dbReference type="Pfam" id="PF00877">
    <property type="entry name" value="NLPC_P60"/>
    <property type="match status" value="1"/>
</dbReference>
<reference evidence="8 9" key="1">
    <citation type="submission" date="2015-03" db="EMBL/GenBank/DDBJ databases">
        <title>Luteipulveratus halotolerans sp. nov., a novel actinobacterium (Dermacoccaceae) from Sarawak, Malaysia.</title>
        <authorList>
            <person name="Juboi H."/>
            <person name="Basik A."/>
            <person name="Shamsul S.S."/>
            <person name="Arnold P."/>
            <person name="Schmitt E.K."/>
            <person name="Sanglier J.-J."/>
            <person name="Yeo T."/>
        </authorList>
    </citation>
    <scope>NUCLEOTIDE SEQUENCE [LARGE SCALE GENOMIC DNA]</scope>
    <source>
        <strain evidence="8 9">MN07-A0370</strain>
    </source>
</reference>
<evidence type="ECO:0000256" key="4">
    <source>
        <dbReference type="ARBA" id="ARBA00022807"/>
    </source>
</evidence>
<evidence type="ECO:0000256" key="2">
    <source>
        <dbReference type="ARBA" id="ARBA00022670"/>
    </source>
</evidence>
<dbReference type="KEGG" id="lmoi:VV02_17640"/>
<comment type="similarity">
    <text evidence="1">Belongs to the peptidase C40 family.</text>
</comment>
<name>A0A0K1JKL1_9MICO</name>
<dbReference type="GO" id="GO:0006508">
    <property type="term" value="P:proteolysis"/>
    <property type="evidence" value="ECO:0007669"/>
    <property type="project" value="UniProtKB-KW"/>
</dbReference>
<dbReference type="InterPro" id="IPR051794">
    <property type="entry name" value="PG_Endopeptidase_C40"/>
</dbReference>
<keyword evidence="4" id="KW-0788">Thiol protease</keyword>
<dbReference type="PANTHER" id="PTHR47359:SF3">
    <property type="entry name" value="NLP_P60 DOMAIN-CONTAINING PROTEIN-RELATED"/>
    <property type="match status" value="1"/>
</dbReference>
<evidence type="ECO:0000256" key="5">
    <source>
        <dbReference type="SAM" id="MobiDB-lite"/>
    </source>
</evidence>
<evidence type="ECO:0000259" key="6">
    <source>
        <dbReference type="PROSITE" id="PS51781"/>
    </source>
</evidence>
<dbReference type="Gene3D" id="3.90.1720.10">
    <property type="entry name" value="endopeptidase domain like (from Nostoc punctiforme)"/>
    <property type="match status" value="1"/>
</dbReference>
<dbReference type="SMART" id="SM00287">
    <property type="entry name" value="SH3b"/>
    <property type="match status" value="1"/>
</dbReference>
<keyword evidence="2" id="KW-0645">Protease</keyword>
<evidence type="ECO:0000256" key="1">
    <source>
        <dbReference type="ARBA" id="ARBA00007074"/>
    </source>
</evidence>
<feature type="domain" description="SH3b" evidence="6">
    <location>
        <begin position="42"/>
        <end position="114"/>
    </location>
</feature>
<proteinExistence type="inferred from homology"/>
<evidence type="ECO:0000259" key="7">
    <source>
        <dbReference type="PROSITE" id="PS51935"/>
    </source>
</evidence>
<feature type="region of interest" description="Disordered" evidence="5">
    <location>
        <begin position="122"/>
        <end position="152"/>
    </location>
</feature>
<evidence type="ECO:0000256" key="3">
    <source>
        <dbReference type="ARBA" id="ARBA00022801"/>
    </source>
</evidence>
<dbReference type="SUPFAM" id="SSF54001">
    <property type="entry name" value="Cysteine proteinases"/>
    <property type="match status" value="1"/>
</dbReference>
<sequence length="298" mass="30851">MDIPQEGSFMNRTIARRTAVIALGASLAGGGALAVASQSDAAPGKVHTASSSLTVRSGPSASAKAVGSLKKGAKVDIKCQMYGSTVKGTYGTSNVWDRIGTGRYVSDAYIYTGSDGFVAPKCGGGNTPPPTSNVHGRNNGPAGPKSGSRSQKVERVVNAALSQTGKGLSYSWGAGGKGGPSYGISSPSPSGYHDYNRFGFDCSGLTLYSYWKGIGKDIGPATSYQYNSGTKVSINKRQRGDLIMWGSSGGGSTYHVALYLGNNKIVEASSPRSSKSVHVRSWSPNESGVMSSVVRIIK</sequence>
<dbReference type="EMBL" id="CP011112">
    <property type="protein sequence ID" value="AKU17247.1"/>
    <property type="molecule type" value="Genomic_DNA"/>
</dbReference>
<gene>
    <name evidence="8" type="ORF">VV02_17640</name>
</gene>
<dbReference type="GO" id="GO:0008234">
    <property type="term" value="F:cysteine-type peptidase activity"/>
    <property type="evidence" value="ECO:0007669"/>
    <property type="project" value="UniProtKB-KW"/>
</dbReference>
<evidence type="ECO:0000313" key="9">
    <source>
        <dbReference type="Proteomes" id="UP000066480"/>
    </source>
</evidence>
<evidence type="ECO:0000313" key="8">
    <source>
        <dbReference type="EMBL" id="AKU17247.1"/>
    </source>
</evidence>
<dbReference type="InterPro" id="IPR000064">
    <property type="entry name" value="NLP_P60_dom"/>
</dbReference>
<dbReference type="Proteomes" id="UP000066480">
    <property type="component" value="Chromosome"/>
</dbReference>
<feature type="region of interest" description="Disordered" evidence="5">
    <location>
        <begin position="40"/>
        <end position="61"/>
    </location>
</feature>
<dbReference type="PROSITE" id="PS51781">
    <property type="entry name" value="SH3B"/>
    <property type="match status" value="1"/>
</dbReference>
<accession>A0A0K1JKL1</accession>
<protein>
    <submittedName>
        <fullName evidence="8">Uncharacterized protein</fullName>
    </submittedName>
</protein>
<dbReference type="PROSITE" id="PS51935">
    <property type="entry name" value="NLPC_P60"/>
    <property type="match status" value="1"/>
</dbReference>
<keyword evidence="9" id="KW-1185">Reference proteome</keyword>
<dbReference type="InterPro" id="IPR038765">
    <property type="entry name" value="Papain-like_cys_pep_sf"/>
</dbReference>
<organism evidence="8 9">
    <name type="scientific">Luteipulveratus mongoliensis</name>
    <dbReference type="NCBI Taxonomy" id="571913"/>
    <lineage>
        <taxon>Bacteria</taxon>
        <taxon>Bacillati</taxon>
        <taxon>Actinomycetota</taxon>
        <taxon>Actinomycetes</taxon>
        <taxon>Micrococcales</taxon>
        <taxon>Dermacoccaceae</taxon>
        <taxon>Luteipulveratus</taxon>
    </lineage>
</organism>
<dbReference type="Gene3D" id="2.30.30.40">
    <property type="entry name" value="SH3 Domains"/>
    <property type="match status" value="1"/>
</dbReference>
<dbReference type="InterPro" id="IPR003646">
    <property type="entry name" value="SH3-like_bac-type"/>
</dbReference>
<dbReference type="PANTHER" id="PTHR47359">
    <property type="entry name" value="PEPTIDOGLYCAN DL-ENDOPEPTIDASE CWLO"/>
    <property type="match status" value="1"/>
</dbReference>
<dbReference type="AlphaFoldDB" id="A0A0K1JKL1"/>